<dbReference type="OrthoDB" id="7492946at2759"/>
<comment type="caution">
    <text evidence="2">The sequence shown here is derived from an EMBL/GenBank/DDBJ whole genome shotgun (WGS) entry which is preliminary data.</text>
</comment>
<organism evidence="2 3">
    <name type="scientific">Pararge aegeria aegeria</name>
    <dbReference type="NCBI Taxonomy" id="348720"/>
    <lineage>
        <taxon>Eukaryota</taxon>
        <taxon>Metazoa</taxon>
        <taxon>Ecdysozoa</taxon>
        <taxon>Arthropoda</taxon>
        <taxon>Hexapoda</taxon>
        <taxon>Insecta</taxon>
        <taxon>Pterygota</taxon>
        <taxon>Neoptera</taxon>
        <taxon>Endopterygota</taxon>
        <taxon>Lepidoptera</taxon>
        <taxon>Glossata</taxon>
        <taxon>Ditrysia</taxon>
        <taxon>Papilionoidea</taxon>
        <taxon>Nymphalidae</taxon>
        <taxon>Satyrinae</taxon>
        <taxon>Satyrini</taxon>
        <taxon>Parargina</taxon>
        <taxon>Pararge</taxon>
    </lineage>
</organism>
<evidence type="ECO:0000256" key="1">
    <source>
        <dbReference type="SAM" id="MobiDB-lite"/>
    </source>
</evidence>
<protein>
    <submittedName>
        <fullName evidence="2">Jg11117 protein</fullName>
    </submittedName>
</protein>
<dbReference type="EMBL" id="CAKXAJ010025255">
    <property type="protein sequence ID" value="CAH2237145.1"/>
    <property type="molecule type" value="Genomic_DNA"/>
</dbReference>
<dbReference type="Proteomes" id="UP000838756">
    <property type="component" value="Unassembled WGS sequence"/>
</dbReference>
<accession>A0A8S4RIA3</accession>
<name>A0A8S4RIA3_9NEOP</name>
<gene>
    <name evidence="2" type="primary">jg11117</name>
    <name evidence="2" type="ORF">PAEG_LOCUS14450</name>
</gene>
<feature type="region of interest" description="Disordered" evidence="1">
    <location>
        <begin position="1"/>
        <end position="40"/>
    </location>
</feature>
<evidence type="ECO:0000313" key="3">
    <source>
        <dbReference type="Proteomes" id="UP000838756"/>
    </source>
</evidence>
<sequence>MDSLVGYGSDDDGECGRYGYQPSGGGDSGARRREDDTNYDDVNMDMSEWHELLAAGWSITMFCYCAKSFNNLKTVALFYLILNLYSEHQNPDLYTFNCNQNSLPGNVSKEHSKQINLCDVAPAGDTHDDDEEAEAADEHVVHEDDGLVAAVGQERRALGGRAVARRQRRVGLGGAPELRLEVLQIGGHVHVYLANNRYQ</sequence>
<proteinExistence type="predicted"/>
<evidence type="ECO:0000313" key="2">
    <source>
        <dbReference type="EMBL" id="CAH2237145.1"/>
    </source>
</evidence>
<dbReference type="AlphaFoldDB" id="A0A8S4RIA3"/>
<keyword evidence="3" id="KW-1185">Reference proteome</keyword>
<reference evidence="2" key="1">
    <citation type="submission" date="2022-03" db="EMBL/GenBank/DDBJ databases">
        <authorList>
            <person name="Lindestad O."/>
        </authorList>
    </citation>
    <scope>NUCLEOTIDE SEQUENCE</scope>
</reference>